<gene>
    <name evidence="1" type="ORF">JHL16_28775</name>
</gene>
<evidence type="ECO:0000313" key="2">
    <source>
        <dbReference type="Proteomes" id="UP000616151"/>
    </source>
</evidence>
<dbReference type="Proteomes" id="UP000616151">
    <property type="component" value="Unassembled WGS sequence"/>
</dbReference>
<organism evidence="1 2">
    <name type="scientific">Taklimakanibacter albus</name>
    <dbReference type="NCBI Taxonomy" id="2800327"/>
    <lineage>
        <taxon>Bacteria</taxon>
        <taxon>Pseudomonadati</taxon>
        <taxon>Pseudomonadota</taxon>
        <taxon>Alphaproteobacteria</taxon>
        <taxon>Hyphomicrobiales</taxon>
        <taxon>Aestuariivirgaceae</taxon>
        <taxon>Taklimakanibacter</taxon>
    </lineage>
</organism>
<evidence type="ECO:0000313" key="1">
    <source>
        <dbReference type="EMBL" id="MBK1870393.1"/>
    </source>
</evidence>
<name>A0ACC5RCR0_9HYPH</name>
<comment type="caution">
    <text evidence="1">The sequence shown here is derived from an EMBL/GenBank/DDBJ whole genome shotgun (WGS) entry which is preliminary data.</text>
</comment>
<keyword evidence="2" id="KW-1185">Reference proteome</keyword>
<protein>
    <submittedName>
        <fullName evidence="1">VWA domain-containing protein</fullName>
    </submittedName>
</protein>
<accession>A0ACC5RCR0</accession>
<proteinExistence type="predicted"/>
<dbReference type="EMBL" id="JAENHL010000008">
    <property type="protein sequence ID" value="MBK1870393.1"/>
    <property type="molecule type" value="Genomic_DNA"/>
</dbReference>
<reference evidence="1" key="1">
    <citation type="submission" date="2021-01" db="EMBL/GenBank/DDBJ databases">
        <authorList>
            <person name="Sun Q."/>
        </authorList>
    </citation>
    <scope>NUCLEOTIDE SEQUENCE</scope>
    <source>
        <strain evidence="1">YIM B02566</strain>
    </source>
</reference>
<sequence>MTNHSSKSKSARLLHRFAGDARGNVAIFTALAALPLLVAAGVAIDTARASRSHNTLQVAVDSAALAAASSDKVNMAGLTTAQKATRKKELENLARNYVKSNYADEGAEATITVDVTDTTLTVTGQKLYPTTLMGLVGYKTVDIDARAEVNLQGGISENIEIILVMDTTGSMDQNNRLRDAKQAAKDLITTVLGDAKSDSKVKFALVPFSGSVNVGADKLNSGWIDTTGKASVSKVNFTDTNYHNMQAWNDMKYVNSKGQTVPLPWNGCVEARLGNLAVNDTVPTAATGDTLFTPYMAPDEPDSFYNNYISQSNEEKDLTGSKTDAKRQANQVKYATKTFTSLTGATGPWSNCAASAIVPLTTDRSVIESGIDAMQARGSTVLPEGLMWGWRVMSPNLPFTEGAAYTDKKWRKVLVFMTDGENDVGAGLNSLNGSYYTAYGFATAPTAKNRFGTTNSSSANSQLDSKLTTACTNLKANAEPREDPKNKAKTIPSIEVYTIAFQAPSAAKTLLKSCATSEGYYIDAANGTELKDAFKAIGARLKTMYLSK</sequence>